<feature type="chain" id="PRO_5038085673" evidence="1">
    <location>
        <begin position="21"/>
        <end position="102"/>
    </location>
</feature>
<dbReference type="Proteomes" id="UP000678228">
    <property type="component" value="Unassembled WGS sequence"/>
</dbReference>
<reference evidence="2" key="1">
    <citation type="submission" date="2021-03" db="EMBL/GenBank/DDBJ databases">
        <title>Bacillus suaedae sp. nov., isolated from Suaeda aralocaspica.</title>
        <authorList>
            <person name="Lei R.F.R."/>
        </authorList>
    </citation>
    <scope>NUCLEOTIDE SEQUENCE</scope>
    <source>
        <strain evidence="2">YZJH907-2</strain>
    </source>
</reference>
<name>A0A940WVF5_9BACI</name>
<dbReference type="PROSITE" id="PS51257">
    <property type="entry name" value="PROKAR_LIPOPROTEIN"/>
    <property type="match status" value="1"/>
</dbReference>
<dbReference type="RefSeq" id="WP_210598991.1">
    <property type="nucleotide sequence ID" value="NZ_JAGKSQ010000010.1"/>
</dbReference>
<accession>A0A940WVF5</accession>
<dbReference type="EMBL" id="JAGKSQ010000010">
    <property type="protein sequence ID" value="MBP3953135.1"/>
    <property type="molecule type" value="Genomic_DNA"/>
</dbReference>
<proteinExistence type="predicted"/>
<evidence type="ECO:0000256" key="1">
    <source>
        <dbReference type="SAM" id="SignalP"/>
    </source>
</evidence>
<keyword evidence="3" id="KW-1185">Reference proteome</keyword>
<evidence type="ECO:0000313" key="2">
    <source>
        <dbReference type="EMBL" id="MBP3953135.1"/>
    </source>
</evidence>
<organism evidence="2 3">
    <name type="scientific">Halalkalibacter suaedae</name>
    <dbReference type="NCBI Taxonomy" id="2822140"/>
    <lineage>
        <taxon>Bacteria</taxon>
        <taxon>Bacillati</taxon>
        <taxon>Bacillota</taxon>
        <taxon>Bacilli</taxon>
        <taxon>Bacillales</taxon>
        <taxon>Bacillaceae</taxon>
        <taxon>Halalkalibacter</taxon>
    </lineage>
</organism>
<comment type="caution">
    <text evidence="2">The sequence shown here is derived from an EMBL/GenBank/DDBJ whole genome shotgun (WGS) entry which is preliminary data.</text>
</comment>
<sequence length="102" mass="11715">MKKAFSFVMMTLLLLLTACGYTVKTPTTTSSMLIVVEKGYSSEDEEYWIKAYDPNNQTKEEAFRIIVQDELAWGLIEKNKEYISAYTTEENSPRVLETMEPA</sequence>
<keyword evidence="1" id="KW-0732">Signal</keyword>
<gene>
    <name evidence="2" type="ORF">J7W16_18590</name>
</gene>
<protein>
    <submittedName>
        <fullName evidence="2">Uncharacterized protein</fullName>
    </submittedName>
</protein>
<dbReference type="AlphaFoldDB" id="A0A940WVF5"/>
<feature type="signal peptide" evidence="1">
    <location>
        <begin position="1"/>
        <end position="20"/>
    </location>
</feature>
<evidence type="ECO:0000313" key="3">
    <source>
        <dbReference type="Proteomes" id="UP000678228"/>
    </source>
</evidence>